<keyword evidence="2" id="KW-1185">Reference proteome</keyword>
<protein>
    <recommendedName>
        <fullName evidence="3">Endonuclease/exonuclease/phosphatase domain-containing protein</fullName>
    </recommendedName>
</protein>
<gene>
    <name evidence="1" type="ORF">PECUL_23A025775</name>
</gene>
<dbReference type="PANTHER" id="PTHR19446">
    <property type="entry name" value="REVERSE TRANSCRIPTASES"/>
    <property type="match status" value="1"/>
</dbReference>
<dbReference type="EMBL" id="OW240913">
    <property type="protein sequence ID" value="CAH2254694.1"/>
    <property type="molecule type" value="Genomic_DNA"/>
</dbReference>
<dbReference type="SUPFAM" id="SSF56219">
    <property type="entry name" value="DNase I-like"/>
    <property type="match status" value="1"/>
</dbReference>
<dbReference type="AlphaFoldDB" id="A0AAD1VVC2"/>
<dbReference type="Gene3D" id="3.60.10.10">
    <property type="entry name" value="Endonuclease/exonuclease/phosphatase"/>
    <property type="match status" value="1"/>
</dbReference>
<proteinExistence type="predicted"/>
<reference evidence="1" key="1">
    <citation type="submission" date="2022-03" db="EMBL/GenBank/DDBJ databases">
        <authorList>
            <person name="Alioto T."/>
            <person name="Alioto T."/>
            <person name="Gomez Garrido J."/>
        </authorList>
    </citation>
    <scope>NUCLEOTIDE SEQUENCE</scope>
</reference>
<name>A0AAD1VVC2_PELCU</name>
<sequence length="155" mass="18504">MICVDFHQFQDPLHKQCRSLTKLLQTFGLYDIWQTIHNNDKEYTHYSQVHNIYSRIDRFLMQSAHLNRVITCEIETSTWSDHNPVTLTVADHYNYKNRSPWRLNEQLLHDPHFVQTLQKDMQAYFEANNTDDISTMTLWMAHKPVIRGLLVRKAS</sequence>
<dbReference type="InterPro" id="IPR036691">
    <property type="entry name" value="Endo/exonu/phosph_ase_sf"/>
</dbReference>
<evidence type="ECO:0000313" key="1">
    <source>
        <dbReference type="EMBL" id="CAH2254694.1"/>
    </source>
</evidence>
<dbReference type="Proteomes" id="UP001295444">
    <property type="component" value="Chromosome 02"/>
</dbReference>
<accession>A0AAD1VVC2</accession>
<organism evidence="1 2">
    <name type="scientific">Pelobates cultripes</name>
    <name type="common">Western spadefoot toad</name>
    <dbReference type="NCBI Taxonomy" id="61616"/>
    <lineage>
        <taxon>Eukaryota</taxon>
        <taxon>Metazoa</taxon>
        <taxon>Chordata</taxon>
        <taxon>Craniata</taxon>
        <taxon>Vertebrata</taxon>
        <taxon>Euteleostomi</taxon>
        <taxon>Amphibia</taxon>
        <taxon>Batrachia</taxon>
        <taxon>Anura</taxon>
        <taxon>Pelobatoidea</taxon>
        <taxon>Pelobatidae</taxon>
        <taxon>Pelobates</taxon>
    </lineage>
</organism>
<evidence type="ECO:0000313" key="2">
    <source>
        <dbReference type="Proteomes" id="UP001295444"/>
    </source>
</evidence>
<evidence type="ECO:0008006" key="3">
    <source>
        <dbReference type="Google" id="ProtNLM"/>
    </source>
</evidence>